<evidence type="ECO:0000313" key="3">
    <source>
        <dbReference type="Proteomes" id="UP000233837"/>
    </source>
</evidence>
<evidence type="ECO:0000256" key="1">
    <source>
        <dbReference type="SAM" id="MobiDB-lite"/>
    </source>
</evidence>
<name>A0A2I0VB51_9ASPA</name>
<dbReference type="AlphaFoldDB" id="A0A2I0VB51"/>
<protein>
    <submittedName>
        <fullName evidence="2">Uncharacterized protein</fullName>
    </submittedName>
</protein>
<feature type="compositionally biased region" description="Pro residues" evidence="1">
    <location>
        <begin position="72"/>
        <end position="81"/>
    </location>
</feature>
<dbReference type="Proteomes" id="UP000233837">
    <property type="component" value="Unassembled WGS sequence"/>
</dbReference>
<keyword evidence="3" id="KW-1185">Reference proteome</keyword>
<reference evidence="2 3" key="2">
    <citation type="journal article" date="2017" name="Nature">
        <title>The Apostasia genome and the evolution of orchids.</title>
        <authorList>
            <person name="Zhang G.Q."/>
            <person name="Liu K.W."/>
            <person name="Li Z."/>
            <person name="Lohaus R."/>
            <person name="Hsiao Y.Y."/>
            <person name="Niu S.C."/>
            <person name="Wang J.Y."/>
            <person name="Lin Y.C."/>
            <person name="Xu Q."/>
            <person name="Chen L.J."/>
            <person name="Yoshida K."/>
            <person name="Fujiwara S."/>
            <person name="Wang Z.W."/>
            <person name="Zhang Y.Q."/>
            <person name="Mitsuda N."/>
            <person name="Wang M."/>
            <person name="Liu G.H."/>
            <person name="Pecoraro L."/>
            <person name="Huang H.X."/>
            <person name="Xiao X.J."/>
            <person name="Lin M."/>
            <person name="Wu X.Y."/>
            <person name="Wu W.L."/>
            <person name="Chen Y.Y."/>
            <person name="Chang S.B."/>
            <person name="Sakamoto S."/>
            <person name="Ohme-Takagi M."/>
            <person name="Yagi M."/>
            <person name="Zeng S.J."/>
            <person name="Shen C.Y."/>
            <person name="Yeh C.M."/>
            <person name="Luo Y.B."/>
            <person name="Tsai W.C."/>
            <person name="Van de Peer Y."/>
            <person name="Liu Z.J."/>
        </authorList>
    </citation>
    <scope>NUCLEOTIDE SEQUENCE [LARGE SCALE GENOMIC DNA]</scope>
    <source>
        <tissue evidence="2">The whole plant</tissue>
    </source>
</reference>
<gene>
    <name evidence="2" type="ORF">MA16_Dca020417</name>
</gene>
<feature type="compositionally biased region" description="Low complexity" evidence="1">
    <location>
        <begin position="39"/>
        <end position="51"/>
    </location>
</feature>
<dbReference type="EMBL" id="KZ503900">
    <property type="protein sequence ID" value="PKU60645.1"/>
    <property type="molecule type" value="Genomic_DNA"/>
</dbReference>
<sequence>MRAATPLALSHRPSDNVHTGSGSESSERARLHLTRGTKPSPASLPSSAATPDEQTPPSLPPKAPPAFAEPNSTPPSSPCFL</sequence>
<proteinExistence type="predicted"/>
<accession>A0A2I0VB51</accession>
<organism evidence="2 3">
    <name type="scientific">Dendrobium catenatum</name>
    <dbReference type="NCBI Taxonomy" id="906689"/>
    <lineage>
        <taxon>Eukaryota</taxon>
        <taxon>Viridiplantae</taxon>
        <taxon>Streptophyta</taxon>
        <taxon>Embryophyta</taxon>
        <taxon>Tracheophyta</taxon>
        <taxon>Spermatophyta</taxon>
        <taxon>Magnoliopsida</taxon>
        <taxon>Liliopsida</taxon>
        <taxon>Asparagales</taxon>
        <taxon>Orchidaceae</taxon>
        <taxon>Epidendroideae</taxon>
        <taxon>Malaxideae</taxon>
        <taxon>Dendrobiinae</taxon>
        <taxon>Dendrobium</taxon>
    </lineage>
</organism>
<evidence type="ECO:0000313" key="2">
    <source>
        <dbReference type="EMBL" id="PKU60645.1"/>
    </source>
</evidence>
<reference evidence="2 3" key="1">
    <citation type="journal article" date="2016" name="Sci. Rep.">
        <title>The Dendrobium catenatum Lindl. genome sequence provides insights into polysaccharide synthase, floral development and adaptive evolution.</title>
        <authorList>
            <person name="Zhang G.Q."/>
            <person name="Xu Q."/>
            <person name="Bian C."/>
            <person name="Tsai W.C."/>
            <person name="Yeh C.M."/>
            <person name="Liu K.W."/>
            <person name="Yoshida K."/>
            <person name="Zhang L.S."/>
            <person name="Chang S.B."/>
            <person name="Chen F."/>
            <person name="Shi Y."/>
            <person name="Su Y.Y."/>
            <person name="Zhang Y.Q."/>
            <person name="Chen L.J."/>
            <person name="Yin Y."/>
            <person name="Lin M."/>
            <person name="Huang H."/>
            <person name="Deng H."/>
            <person name="Wang Z.W."/>
            <person name="Zhu S.L."/>
            <person name="Zhao X."/>
            <person name="Deng C."/>
            <person name="Niu S.C."/>
            <person name="Huang J."/>
            <person name="Wang M."/>
            <person name="Liu G.H."/>
            <person name="Yang H.J."/>
            <person name="Xiao X.J."/>
            <person name="Hsiao Y.Y."/>
            <person name="Wu W.L."/>
            <person name="Chen Y.Y."/>
            <person name="Mitsuda N."/>
            <person name="Ohme-Takagi M."/>
            <person name="Luo Y.B."/>
            <person name="Van de Peer Y."/>
            <person name="Liu Z.J."/>
        </authorList>
    </citation>
    <scope>NUCLEOTIDE SEQUENCE [LARGE SCALE GENOMIC DNA]</scope>
    <source>
        <tissue evidence="2">The whole plant</tissue>
    </source>
</reference>
<feature type="region of interest" description="Disordered" evidence="1">
    <location>
        <begin position="1"/>
        <end position="81"/>
    </location>
</feature>